<dbReference type="Gene3D" id="3.20.20.70">
    <property type="entry name" value="Aldolase class I"/>
    <property type="match status" value="1"/>
</dbReference>
<comment type="subunit">
    <text evidence="2">Monomer.</text>
</comment>
<dbReference type="PANTHER" id="PTHR35803">
    <property type="entry name" value="GLUCAN 1,4-ALPHA-GLUCOSIDASE SUSB-RELATED"/>
    <property type="match status" value="1"/>
</dbReference>
<evidence type="ECO:0000256" key="2">
    <source>
        <dbReference type="ARBA" id="ARBA00011245"/>
    </source>
</evidence>
<dbReference type="InterPro" id="IPR017853">
    <property type="entry name" value="GH"/>
</dbReference>
<protein>
    <submittedName>
        <fullName evidence="8">Glycoside hydrolase family 97 protein</fullName>
    </submittedName>
</protein>
<reference evidence="8" key="2">
    <citation type="submission" date="2021-04" db="EMBL/GenBank/DDBJ databases">
        <authorList>
            <person name="Gilroy R."/>
        </authorList>
    </citation>
    <scope>NUCLEOTIDE SEQUENCE</scope>
    <source>
        <strain evidence="8">G4-2901</strain>
    </source>
</reference>
<dbReference type="EMBL" id="JAHLFW010000046">
    <property type="protein sequence ID" value="MBU3837648.1"/>
    <property type="molecule type" value="Genomic_DNA"/>
</dbReference>
<feature type="signal peptide" evidence="4">
    <location>
        <begin position="1"/>
        <end position="19"/>
    </location>
</feature>
<dbReference type="AlphaFoldDB" id="A0A948TAX4"/>
<name>A0A948TAX4_9BACT</name>
<evidence type="ECO:0000259" key="7">
    <source>
        <dbReference type="Pfam" id="PF14509"/>
    </source>
</evidence>
<reference evidence="8" key="1">
    <citation type="journal article" date="2021" name="PeerJ">
        <title>Extensive microbial diversity within the chicken gut microbiome revealed by metagenomics and culture.</title>
        <authorList>
            <person name="Gilroy R."/>
            <person name="Ravi A."/>
            <person name="Getino M."/>
            <person name="Pursley I."/>
            <person name="Horton D.L."/>
            <person name="Alikhan N.F."/>
            <person name="Baker D."/>
            <person name="Gharbi K."/>
            <person name="Hall N."/>
            <person name="Watson M."/>
            <person name="Adriaenssens E.M."/>
            <person name="Foster-Nyarko E."/>
            <person name="Jarju S."/>
            <person name="Secka A."/>
            <person name="Antonio M."/>
            <person name="Oren A."/>
            <person name="Chaudhuri R.R."/>
            <person name="La Ragione R."/>
            <person name="Hildebrand F."/>
            <person name="Pallen M.J."/>
        </authorList>
    </citation>
    <scope>NUCLEOTIDE SEQUENCE</scope>
    <source>
        <strain evidence="8">G4-2901</strain>
    </source>
</reference>
<evidence type="ECO:0000256" key="4">
    <source>
        <dbReference type="SAM" id="SignalP"/>
    </source>
</evidence>
<evidence type="ECO:0000259" key="5">
    <source>
        <dbReference type="Pfam" id="PF10566"/>
    </source>
</evidence>
<feature type="domain" description="Glycosyl-hydrolase 97 N-terminal" evidence="6">
    <location>
        <begin position="24"/>
        <end position="287"/>
    </location>
</feature>
<dbReference type="PANTHER" id="PTHR35803:SF2">
    <property type="entry name" value="RETAINING ALPHA-GALACTOSIDASE"/>
    <property type="match status" value="1"/>
</dbReference>
<sequence length="652" mass="71869">MRKHLFFCCLICMGMCVSAAERKISSPDGRLVVMVSDTDGKATYSVTYDDELFIASSPLGMKANIGDFTSGLSIGEDVKVSLIENEYNLPNIKKSSVKYSAGKAIVPFMKDGKTAFDVEFSVSNNDVAFRYTVYPKGNTLCCVIEDEATGFTMPDGTTTFLCPQSGPMGGFARTSPSYETPYTLDAATGSNGWGEGYTFPCLFRNSDKGWILVSETGVDSYYCASHLMGGNGNTYKIGFPNPGEFNGNGTSVPGMALPGKTPWRTITVGRTLAPIVETTVPFDVVEPLYEASKDYTAEYGCGTWSWIIAGDGSMTYNDQKRYIDFCADMGYRTVLVDALWDTQVGYDKVEELARYAKSKNVGLYLWYNSNGYWNDAPQGPRGKMDNTIKRRKEMQWMQKVGIKGIKVDFVGSDKQMAMKLYEDILADANDYGLLVIFHGCTIPRGWERMYPNYAASEAVLASENMNFSQGSCDAEAFNACIHPFVRNTIGSMDFGGSTLNKFYNAANEPRGSRRVTSDVFALATAVLFQSPVQHFAMAPNNLTDAPIWAVDFMKKVPTTWDDVKFIDGYPGKYIIMARKHGDKWIISGVNAQDETLKLNLDLSSFFNAGETVTLYSDDAKLNGTASEIKINKKQELKISIPKNGGLVITKKS</sequence>
<evidence type="ECO:0000256" key="3">
    <source>
        <dbReference type="ARBA" id="ARBA00022837"/>
    </source>
</evidence>
<dbReference type="InterPro" id="IPR052720">
    <property type="entry name" value="Glycosyl_hydrolase_97"/>
</dbReference>
<dbReference type="Gene3D" id="2.70.98.10">
    <property type="match status" value="1"/>
</dbReference>
<dbReference type="InterPro" id="IPR014718">
    <property type="entry name" value="GH-type_carb-bd"/>
</dbReference>
<evidence type="ECO:0000313" key="9">
    <source>
        <dbReference type="Proteomes" id="UP000783796"/>
    </source>
</evidence>
<keyword evidence="4" id="KW-0732">Signal</keyword>
<dbReference type="SUPFAM" id="SSF51445">
    <property type="entry name" value="(Trans)glycosidases"/>
    <property type="match status" value="1"/>
</dbReference>
<evidence type="ECO:0000256" key="1">
    <source>
        <dbReference type="ARBA" id="ARBA00001913"/>
    </source>
</evidence>
<dbReference type="InterPro" id="IPR029486">
    <property type="entry name" value="GH97_N"/>
</dbReference>
<dbReference type="InterPro" id="IPR029483">
    <property type="entry name" value="GH97_C"/>
</dbReference>
<dbReference type="GO" id="GO:0016787">
    <property type="term" value="F:hydrolase activity"/>
    <property type="evidence" value="ECO:0007669"/>
    <property type="project" value="UniProtKB-KW"/>
</dbReference>
<dbReference type="Proteomes" id="UP000783796">
    <property type="component" value="Unassembled WGS sequence"/>
</dbReference>
<dbReference type="Pfam" id="PF14509">
    <property type="entry name" value="GH97_C"/>
    <property type="match status" value="1"/>
</dbReference>
<keyword evidence="3" id="KW-0106">Calcium</keyword>
<gene>
    <name evidence="8" type="ORF">H9777_04885</name>
</gene>
<evidence type="ECO:0000313" key="8">
    <source>
        <dbReference type="EMBL" id="MBU3837648.1"/>
    </source>
</evidence>
<comment type="cofactor">
    <cofactor evidence="1">
        <name>Ca(2+)</name>
        <dbReference type="ChEBI" id="CHEBI:29108"/>
    </cofactor>
</comment>
<feature type="domain" description="Glycosyl-hydrolase 97 C-terminal oligomerisation" evidence="7">
    <location>
        <begin position="559"/>
        <end position="648"/>
    </location>
</feature>
<dbReference type="InterPro" id="IPR013785">
    <property type="entry name" value="Aldolase_TIM"/>
</dbReference>
<dbReference type="Pfam" id="PF10566">
    <property type="entry name" value="Glyco_hydro_97"/>
    <property type="match status" value="1"/>
</dbReference>
<dbReference type="InterPro" id="IPR019563">
    <property type="entry name" value="GH97_catalytic"/>
</dbReference>
<feature type="domain" description="Glycosyl-hydrolase 97 catalytic" evidence="5">
    <location>
        <begin position="309"/>
        <end position="459"/>
    </location>
</feature>
<keyword evidence="8" id="KW-0378">Hydrolase</keyword>
<organism evidence="8 9">
    <name type="scientific">Candidatus Phocaeicola faecigallinarum</name>
    <dbReference type="NCBI Taxonomy" id="2838732"/>
    <lineage>
        <taxon>Bacteria</taxon>
        <taxon>Pseudomonadati</taxon>
        <taxon>Bacteroidota</taxon>
        <taxon>Bacteroidia</taxon>
        <taxon>Bacteroidales</taxon>
        <taxon>Bacteroidaceae</taxon>
        <taxon>Phocaeicola</taxon>
    </lineage>
</organism>
<comment type="caution">
    <text evidence="8">The sequence shown here is derived from an EMBL/GenBank/DDBJ whole genome shotgun (WGS) entry which is preliminary data.</text>
</comment>
<feature type="chain" id="PRO_5036831385" evidence="4">
    <location>
        <begin position="20"/>
        <end position="652"/>
    </location>
</feature>
<evidence type="ECO:0000259" key="6">
    <source>
        <dbReference type="Pfam" id="PF14508"/>
    </source>
</evidence>
<proteinExistence type="predicted"/>
<dbReference type="GO" id="GO:0030246">
    <property type="term" value="F:carbohydrate binding"/>
    <property type="evidence" value="ECO:0007669"/>
    <property type="project" value="InterPro"/>
</dbReference>
<dbReference type="Pfam" id="PF14508">
    <property type="entry name" value="GH97_N"/>
    <property type="match status" value="1"/>
</dbReference>
<accession>A0A948TAX4</accession>